<keyword evidence="5 8" id="KW-0561">Oxygen transport</keyword>
<dbReference type="RefSeq" id="WP_327100747.1">
    <property type="nucleotide sequence ID" value="NZ_CP109149.1"/>
</dbReference>
<dbReference type="PIRSF" id="PIRSF002030">
    <property type="entry name" value="Globin_Protozoa/Cyanobacteria"/>
    <property type="match status" value="1"/>
</dbReference>
<gene>
    <name evidence="9" type="ORF">OG563_05505</name>
</gene>
<dbReference type="Proteomes" id="UP001432062">
    <property type="component" value="Chromosome"/>
</dbReference>
<dbReference type="InterPro" id="IPR012292">
    <property type="entry name" value="Globin/Proto"/>
</dbReference>
<keyword evidence="10" id="KW-1185">Reference proteome</keyword>
<dbReference type="InterPro" id="IPR016339">
    <property type="entry name" value="Hemoglobin_trunc_I"/>
</dbReference>
<evidence type="ECO:0000256" key="6">
    <source>
        <dbReference type="ARBA" id="ARBA00022723"/>
    </source>
</evidence>
<comment type="cofactor">
    <cofactor evidence="1 8">
        <name>heme</name>
        <dbReference type="ChEBI" id="CHEBI:30413"/>
    </cofactor>
</comment>
<name>A0ABZ1Z0X5_9NOCA</name>
<dbReference type="InterPro" id="IPR001486">
    <property type="entry name" value="Hemoglobin_trunc"/>
</dbReference>
<evidence type="ECO:0000256" key="5">
    <source>
        <dbReference type="ARBA" id="ARBA00022621"/>
    </source>
</evidence>
<evidence type="ECO:0000256" key="1">
    <source>
        <dbReference type="ARBA" id="ARBA00001971"/>
    </source>
</evidence>
<dbReference type="InterPro" id="IPR009050">
    <property type="entry name" value="Globin-like_sf"/>
</dbReference>
<comment type="similarity">
    <text evidence="2 8">Belongs to the truncated hemoglobin family. Group I subfamily.</text>
</comment>
<reference evidence="9" key="1">
    <citation type="submission" date="2022-10" db="EMBL/GenBank/DDBJ databases">
        <title>The complete genomes of actinobacterial strains from the NBC collection.</title>
        <authorList>
            <person name="Joergensen T.S."/>
            <person name="Alvarez Arevalo M."/>
            <person name="Sterndorff E.B."/>
            <person name="Faurdal D."/>
            <person name="Vuksanovic O."/>
            <person name="Mourched A.-S."/>
            <person name="Charusanti P."/>
            <person name="Shaw S."/>
            <person name="Blin K."/>
            <person name="Weber T."/>
        </authorList>
    </citation>
    <scope>NUCLEOTIDE SEQUENCE</scope>
    <source>
        <strain evidence="9">NBC_01482</strain>
    </source>
</reference>
<dbReference type="EMBL" id="CP109441">
    <property type="protein sequence ID" value="WUV47689.1"/>
    <property type="molecule type" value="Genomic_DNA"/>
</dbReference>
<dbReference type="CDD" id="cd00454">
    <property type="entry name" value="TrHb1_N"/>
    <property type="match status" value="1"/>
</dbReference>
<keyword evidence="4 8" id="KW-0349">Heme</keyword>
<accession>A0ABZ1Z0X5</accession>
<keyword evidence="6 8" id="KW-0479">Metal-binding</keyword>
<evidence type="ECO:0000256" key="4">
    <source>
        <dbReference type="ARBA" id="ARBA00022617"/>
    </source>
</evidence>
<dbReference type="InterPro" id="IPR019795">
    <property type="entry name" value="Globin_bac-like_CS"/>
</dbReference>
<evidence type="ECO:0000313" key="10">
    <source>
        <dbReference type="Proteomes" id="UP001432062"/>
    </source>
</evidence>
<proteinExistence type="inferred from homology"/>
<dbReference type="Gene3D" id="1.10.490.10">
    <property type="entry name" value="Globins"/>
    <property type="match status" value="1"/>
</dbReference>
<protein>
    <recommendedName>
        <fullName evidence="8">Group 1 truncated hemoglobin</fullName>
    </recommendedName>
</protein>
<evidence type="ECO:0000256" key="3">
    <source>
        <dbReference type="ARBA" id="ARBA00022448"/>
    </source>
</evidence>
<evidence type="ECO:0000313" key="9">
    <source>
        <dbReference type="EMBL" id="WUV47689.1"/>
    </source>
</evidence>
<evidence type="ECO:0000256" key="2">
    <source>
        <dbReference type="ARBA" id="ARBA00009660"/>
    </source>
</evidence>
<dbReference type="Pfam" id="PF01152">
    <property type="entry name" value="Bac_globin"/>
    <property type="match status" value="1"/>
</dbReference>
<keyword evidence="3 8" id="KW-0813">Transport</keyword>
<organism evidence="9 10">
    <name type="scientific">Nocardia vinacea</name>
    <dbReference type="NCBI Taxonomy" id="96468"/>
    <lineage>
        <taxon>Bacteria</taxon>
        <taxon>Bacillati</taxon>
        <taxon>Actinomycetota</taxon>
        <taxon>Actinomycetes</taxon>
        <taxon>Mycobacteriales</taxon>
        <taxon>Nocardiaceae</taxon>
        <taxon>Nocardia</taxon>
    </lineage>
</organism>
<dbReference type="PROSITE" id="PS01213">
    <property type="entry name" value="GLOBIN_FAM_2"/>
    <property type="match status" value="1"/>
</dbReference>
<evidence type="ECO:0000256" key="8">
    <source>
        <dbReference type="PIRNR" id="PIRNR002030"/>
    </source>
</evidence>
<sequence>MDITSWFRSKSGAATIAEPSTIYEQIGGQEALEAVVEDFYVRVLADDQLAPFFTGTNMSRLQGRQVEFFSAALGGPGPYSGAPMKQVHQGRGITMQHFTLVAGHLTDALTGAGVPTALVEQIIGAIAPLADDIASGSASESPR</sequence>
<evidence type="ECO:0000256" key="7">
    <source>
        <dbReference type="ARBA" id="ARBA00023004"/>
    </source>
</evidence>
<dbReference type="SUPFAM" id="SSF46458">
    <property type="entry name" value="Globin-like"/>
    <property type="match status" value="1"/>
</dbReference>
<keyword evidence="7 8" id="KW-0408">Iron</keyword>